<dbReference type="PANTHER" id="PTHR43542">
    <property type="entry name" value="METHYLTRANSFERASE"/>
    <property type="match status" value="1"/>
</dbReference>
<dbReference type="AlphaFoldDB" id="A0A926DPB1"/>
<dbReference type="CDD" id="cd02440">
    <property type="entry name" value="AdoMet_MTases"/>
    <property type="match status" value="1"/>
</dbReference>
<dbReference type="Pfam" id="PF03602">
    <property type="entry name" value="Cons_hypoth95"/>
    <property type="match status" value="1"/>
</dbReference>
<dbReference type="PIRSF" id="PIRSF004553">
    <property type="entry name" value="CHP00095"/>
    <property type="match status" value="1"/>
</dbReference>
<dbReference type="Gene3D" id="3.40.50.150">
    <property type="entry name" value="Vaccinia Virus protein VP39"/>
    <property type="match status" value="1"/>
</dbReference>
<dbReference type="PROSITE" id="PS00092">
    <property type="entry name" value="N6_MTASE"/>
    <property type="match status" value="1"/>
</dbReference>
<dbReference type="GO" id="GO:0003676">
    <property type="term" value="F:nucleic acid binding"/>
    <property type="evidence" value="ECO:0007669"/>
    <property type="project" value="InterPro"/>
</dbReference>
<dbReference type="InterPro" id="IPR002052">
    <property type="entry name" value="DNA_methylase_N6_adenine_CS"/>
</dbReference>
<dbReference type="PANTHER" id="PTHR43542:SF1">
    <property type="entry name" value="METHYLTRANSFERASE"/>
    <property type="match status" value="1"/>
</dbReference>
<dbReference type="RefSeq" id="WP_249313394.1">
    <property type="nucleotide sequence ID" value="NZ_JACRSU010000003.1"/>
</dbReference>
<dbReference type="Proteomes" id="UP000611762">
    <property type="component" value="Unassembled WGS sequence"/>
</dbReference>
<keyword evidence="2 3" id="KW-0808">Transferase</keyword>
<name>A0A926DPB1_9FIRM</name>
<protein>
    <submittedName>
        <fullName evidence="3">16S rRNA (Guanine(966)-N(2))-methyltransferase RsmD</fullName>
        <ecNumber evidence="3">2.1.1.171</ecNumber>
    </submittedName>
</protein>
<gene>
    <name evidence="3" type="primary">rsmD</name>
    <name evidence="3" type="ORF">H8698_10200</name>
</gene>
<dbReference type="EMBL" id="JACRSU010000003">
    <property type="protein sequence ID" value="MBC8541347.1"/>
    <property type="molecule type" value="Genomic_DNA"/>
</dbReference>
<dbReference type="EC" id="2.1.1.171" evidence="3"/>
<accession>A0A926DPB1</accession>
<organism evidence="3 4">
    <name type="scientific">Congzhengia minquanensis</name>
    <dbReference type="NCBI Taxonomy" id="2763657"/>
    <lineage>
        <taxon>Bacteria</taxon>
        <taxon>Bacillati</taxon>
        <taxon>Bacillota</taxon>
        <taxon>Clostridia</taxon>
        <taxon>Eubacteriales</taxon>
        <taxon>Oscillospiraceae</taxon>
        <taxon>Congzhengia</taxon>
    </lineage>
</organism>
<evidence type="ECO:0000256" key="1">
    <source>
        <dbReference type="ARBA" id="ARBA00022603"/>
    </source>
</evidence>
<proteinExistence type="predicted"/>
<keyword evidence="4" id="KW-1185">Reference proteome</keyword>
<dbReference type="GO" id="GO:0052913">
    <property type="term" value="F:16S rRNA (guanine(966)-N(2))-methyltransferase activity"/>
    <property type="evidence" value="ECO:0007669"/>
    <property type="project" value="UniProtKB-EC"/>
</dbReference>
<sequence>MRVIAGSARGKKLYALEGRDIRPTLDRVKESVFNMIALNLPGASVLDLFCGSGALGIEALSRGAHHADFVDSRKESLAVTDKNLKMTRLDKNASLILSDSIAFLKTTGQKFDVIFIDPPYESDLYEKSLQIIAERNILKPEGQIIVECDKLNTPAFDFCGFSIYRDKTYGRVKILIMKE</sequence>
<evidence type="ECO:0000256" key="2">
    <source>
        <dbReference type="ARBA" id="ARBA00022679"/>
    </source>
</evidence>
<dbReference type="InterPro" id="IPR029063">
    <property type="entry name" value="SAM-dependent_MTases_sf"/>
</dbReference>
<reference evidence="3" key="1">
    <citation type="submission" date="2020-08" db="EMBL/GenBank/DDBJ databases">
        <title>Genome public.</title>
        <authorList>
            <person name="Liu C."/>
            <person name="Sun Q."/>
        </authorList>
    </citation>
    <scope>NUCLEOTIDE SEQUENCE</scope>
    <source>
        <strain evidence="3">H8</strain>
    </source>
</reference>
<dbReference type="SUPFAM" id="SSF53335">
    <property type="entry name" value="S-adenosyl-L-methionine-dependent methyltransferases"/>
    <property type="match status" value="1"/>
</dbReference>
<dbReference type="InterPro" id="IPR004398">
    <property type="entry name" value="RNA_MeTrfase_RsmD"/>
</dbReference>
<comment type="caution">
    <text evidence="3">The sequence shown here is derived from an EMBL/GenBank/DDBJ whole genome shotgun (WGS) entry which is preliminary data.</text>
</comment>
<evidence type="ECO:0000313" key="3">
    <source>
        <dbReference type="EMBL" id="MBC8541347.1"/>
    </source>
</evidence>
<dbReference type="NCBIfam" id="TIGR00095">
    <property type="entry name" value="16S rRNA (guanine(966)-N(2))-methyltransferase RsmD"/>
    <property type="match status" value="1"/>
</dbReference>
<keyword evidence="1 3" id="KW-0489">Methyltransferase</keyword>
<evidence type="ECO:0000313" key="4">
    <source>
        <dbReference type="Proteomes" id="UP000611762"/>
    </source>
</evidence>